<gene>
    <name evidence="12" type="ORF">BBOV_II006320</name>
</gene>
<dbReference type="Gene3D" id="1.10.246.90">
    <property type="entry name" value="Nop domain"/>
    <property type="match status" value="1"/>
</dbReference>
<dbReference type="SUPFAM" id="SSF89124">
    <property type="entry name" value="Nop domain"/>
    <property type="match status" value="1"/>
</dbReference>
<comment type="subcellular location">
    <subcellularLocation>
        <location evidence="1">Nucleus</location>
    </subcellularLocation>
</comment>
<dbReference type="PANTHER" id="PTHR13904:SF0">
    <property type="entry name" value="U4_U6 SMALL NUCLEAR RIBONUCLEOPROTEIN PRP31"/>
    <property type="match status" value="1"/>
</dbReference>
<dbReference type="FunCoup" id="A7AUH1">
    <property type="interactions" value="412"/>
</dbReference>
<comment type="caution">
    <text evidence="12">The sequence shown here is derived from an EMBL/GenBank/DDBJ whole genome shotgun (WGS) entry which is preliminary data.</text>
</comment>
<dbReference type="InterPro" id="IPR036070">
    <property type="entry name" value="Nop_dom_sf"/>
</dbReference>
<dbReference type="InterPro" id="IPR027105">
    <property type="entry name" value="Prp31"/>
</dbReference>
<organism evidence="12 13">
    <name type="scientific">Babesia bovis</name>
    <dbReference type="NCBI Taxonomy" id="5865"/>
    <lineage>
        <taxon>Eukaryota</taxon>
        <taxon>Sar</taxon>
        <taxon>Alveolata</taxon>
        <taxon>Apicomplexa</taxon>
        <taxon>Aconoidasida</taxon>
        <taxon>Piroplasmida</taxon>
        <taxon>Babesiidae</taxon>
        <taxon>Babesia</taxon>
    </lineage>
</organism>
<dbReference type="STRING" id="5865.A7AUH1"/>
<evidence type="ECO:0000256" key="5">
    <source>
        <dbReference type="ARBA" id="ARBA00022884"/>
    </source>
</evidence>
<dbReference type="OMA" id="IGNGPMD"/>
<dbReference type="Pfam" id="PF09785">
    <property type="entry name" value="Prp31_C"/>
    <property type="match status" value="1"/>
</dbReference>
<dbReference type="PANTHER" id="PTHR13904">
    <property type="entry name" value="PRE-MRNA SPLICING FACTOR PRP31"/>
    <property type="match status" value="1"/>
</dbReference>
<dbReference type="EMBL" id="AAXT01000003">
    <property type="protein sequence ID" value="EDO06582.1"/>
    <property type="molecule type" value="Genomic_DNA"/>
</dbReference>
<dbReference type="SMART" id="SM00931">
    <property type="entry name" value="NOSIC"/>
    <property type="match status" value="1"/>
</dbReference>
<proteinExistence type="inferred from homology"/>
<evidence type="ECO:0000256" key="4">
    <source>
        <dbReference type="ARBA" id="ARBA00022728"/>
    </source>
</evidence>
<comment type="similarity">
    <text evidence="2">Belongs to the PRP31 family.</text>
</comment>
<dbReference type="GO" id="GO:0071011">
    <property type="term" value="C:precatalytic spliceosome"/>
    <property type="evidence" value="ECO:0007669"/>
    <property type="project" value="TreeGrafter"/>
</dbReference>
<dbReference type="InterPro" id="IPR019175">
    <property type="entry name" value="Prp31_C"/>
</dbReference>
<sequence>MASLVDSFLDDLEELEREEEESERAENNRTQISELCESDDDAPIIDAVEEYFSSVSNPHFVFSKKVNDPKLNGLLEKVRQLALEKDWSHSELTLIEECNQAVQEIDNEIINIYNYVRDIYSKRFPKLESIVYSPLDYIAVVRRAQNEMDFTKVTLSDILPNTMVMAITVAATTSSGSYLSSHVLKEVLAACNEGMILADFRNDILVYLETRMALLAPNVSAIIGTALAARLITQAGGLTTLAKMPSQNIMLVGGNRKGTVVPGVIYSCDIIQNAPSAVKHRAVKLVSGKLSLAAKIDMFKEATDGSMGAEYRNMIEQALQKAQEPPPAPLKKSLPVPEERKSTKRGGKRLRKAKERLAVSEFRKYANRLKFGEEAEEEYGLESGDGFGMLGKHTGYGKLRLQHKQQKLQLRKFSRLNDIRAAKKRQIAIQSSGATNGMSSSLVFTPLQGIELCNPEAAKPAPKKKNAILDNSGGFFKVGNNAK</sequence>
<dbReference type="PROSITE" id="PS51358">
    <property type="entry name" value="NOP"/>
    <property type="match status" value="1"/>
</dbReference>
<dbReference type="GO" id="GO:0005687">
    <property type="term" value="C:U4 snRNP"/>
    <property type="evidence" value="ECO:0007669"/>
    <property type="project" value="TreeGrafter"/>
</dbReference>
<dbReference type="AlphaFoldDB" id="A7AUH1"/>
<evidence type="ECO:0000256" key="3">
    <source>
        <dbReference type="ARBA" id="ARBA00022664"/>
    </source>
</evidence>
<feature type="domain" description="Nop" evidence="11">
    <location>
        <begin position="215"/>
        <end position="324"/>
    </location>
</feature>
<accession>A7AUH1</accession>
<keyword evidence="5" id="KW-0694">RNA-binding</keyword>
<evidence type="ECO:0000256" key="10">
    <source>
        <dbReference type="SAM" id="MobiDB-lite"/>
    </source>
</evidence>
<dbReference type="Gene3D" id="1.10.287.4070">
    <property type="match status" value="1"/>
</dbReference>
<dbReference type="Proteomes" id="UP000002173">
    <property type="component" value="Chromosome 2"/>
</dbReference>
<keyword evidence="7" id="KW-0539">Nucleus</keyword>
<evidence type="ECO:0000313" key="13">
    <source>
        <dbReference type="Proteomes" id="UP000002173"/>
    </source>
</evidence>
<reference evidence="12 13" key="1">
    <citation type="journal article" date="2007" name="PLoS Pathog.">
        <title>Genome sequence of Babesia bovis and comparative analysis of apicomplexan hemoprotozoa.</title>
        <authorList>
            <person name="Brayton K.A."/>
            <person name="Lau A.O.T."/>
            <person name="Herndon D.R."/>
            <person name="Hannick L."/>
            <person name="Kappmeyer L.S."/>
            <person name="Berens S.J."/>
            <person name="Bidwell S.L."/>
            <person name="Brown W.C."/>
            <person name="Crabtree J."/>
            <person name="Fadrosh D."/>
            <person name="Feldblum T."/>
            <person name="Forberger H.A."/>
            <person name="Haas B.J."/>
            <person name="Howell J.M."/>
            <person name="Khouri H."/>
            <person name="Koo H."/>
            <person name="Mann D.J."/>
            <person name="Norimine J."/>
            <person name="Paulsen I.T."/>
            <person name="Radune D."/>
            <person name="Ren Q."/>
            <person name="Smith R.K. Jr."/>
            <person name="Suarez C.E."/>
            <person name="White O."/>
            <person name="Wortman J.R."/>
            <person name="Knowles D.P. Jr."/>
            <person name="McElwain T.F."/>
            <person name="Nene V.M."/>
        </authorList>
    </citation>
    <scope>NUCLEOTIDE SEQUENCE [LARGE SCALE GENOMIC DNA]</scope>
    <source>
        <strain evidence="12">T2Bo</strain>
    </source>
</reference>
<feature type="coiled-coil region" evidence="9">
    <location>
        <begin position="5"/>
        <end position="35"/>
    </location>
</feature>
<evidence type="ECO:0000313" key="12">
    <source>
        <dbReference type="EMBL" id="EDO06582.1"/>
    </source>
</evidence>
<keyword evidence="4" id="KW-0747">Spliceosome</keyword>
<dbReference type="eggNOG" id="KOG2574">
    <property type="taxonomic scope" value="Eukaryota"/>
</dbReference>
<keyword evidence="6" id="KW-0508">mRNA splicing</keyword>
<evidence type="ECO:0000256" key="2">
    <source>
        <dbReference type="ARBA" id="ARBA00005572"/>
    </source>
</evidence>
<evidence type="ECO:0000256" key="8">
    <source>
        <dbReference type="ARBA" id="ARBA00023274"/>
    </source>
</evidence>
<dbReference type="VEuPathDB" id="PiroplasmaDB:BBOV_II006320"/>
<dbReference type="GO" id="GO:0046540">
    <property type="term" value="C:U4/U6 x U5 tri-snRNP complex"/>
    <property type="evidence" value="ECO:0007669"/>
    <property type="project" value="InterPro"/>
</dbReference>
<dbReference type="InterPro" id="IPR012976">
    <property type="entry name" value="NOSIC"/>
</dbReference>
<dbReference type="InterPro" id="IPR002687">
    <property type="entry name" value="Nop_dom"/>
</dbReference>
<dbReference type="Pfam" id="PF01798">
    <property type="entry name" value="Nop"/>
    <property type="match status" value="1"/>
</dbReference>
<feature type="compositionally biased region" description="Basic residues" evidence="10">
    <location>
        <begin position="342"/>
        <end position="353"/>
    </location>
</feature>
<dbReference type="GO" id="GO:0003723">
    <property type="term" value="F:RNA binding"/>
    <property type="evidence" value="ECO:0007669"/>
    <property type="project" value="UniProtKB-KW"/>
</dbReference>
<keyword evidence="13" id="KW-1185">Reference proteome</keyword>
<dbReference type="GO" id="GO:0000244">
    <property type="term" value="P:spliceosomal tri-snRNP complex assembly"/>
    <property type="evidence" value="ECO:0007669"/>
    <property type="project" value="InterPro"/>
</dbReference>
<keyword evidence="9" id="KW-0175">Coiled coil</keyword>
<protein>
    <submittedName>
        <fullName evidence="12">Pre-mRNA processing ribonucleoprotein binding region-containing protein</fullName>
    </submittedName>
</protein>
<keyword evidence="3" id="KW-0507">mRNA processing</keyword>
<keyword evidence="8 12" id="KW-0687">Ribonucleoprotein</keyword>
<evidence type="ECO:0000256" key="9">
    <source>
        <dbReference type="SAM" id="Coils"/>
    </source>
</evidence>
<feature type="region of interest" description="Disordered" evidence="10">
    <location>
        <begin position="320"/>
        <end position="353"/>
    </location>
</feature>
<dbReference type="InterPro" id="IPR042239">
    <property type="entry name" value="Nop_C"/>
</dbReference>
<evidence type="ECO:0000256" key="1">
    <source>
        <dbReference type="ARBA" id="ARBA00004123"/>
    </source>
</evidence>
<name>A7AUH1_BABBO</name>
<evidence type="ECO:0000259" key="11">
    <source>
        <dbReference type="PROSITE" id="PS51358"/>
    </source>
</evidence>
<evidence type="ECO:0000256" key="6">
    <source>
        <dbReference type="ARBA" id="ARBA00023187"/>
    </source>
</evidence>
<dbReference type="InParanoid" id="A7AUH1"/>
<evidence type="ECO:0000256" key="7">
    <source>
        <dbReference type="ARBA" id="ARBA00023242"/>
    </source>
</evidence>